<dbReference type="Gene3D" id="3.10.180.10">
    <property type="entry name" value="2,3-Dihydroxybiphenyl 1,2-Dioxygenase, domain 1"/>
    <property type="match status" value="1"/>
</dbReference>
<keyword evidence="1" id="KW-0479">Metal-binding</keyword>
<dbReference type="InterPro" id="IPR029068">
    <property type="entry name" value="Glyas_Bleomycin-R_OHBP_Dase"/>
</dbReference>
<name>A0ABV7CMQ4_9GAMM</name>
<evidence type="ECO:0000259" key="2">
    <source>
        <dbReference type="PROSITE" id="PS51819"/>
    </source>
</evidence>
<dbReference type="EMBL" id="JBHRSD010000029">
    <property type="protein sequence ID" value="MFC3033954.1"/>
    <property type="molecule type" value="Genomic_DNA"/>
</dbReference>
<gene>
    <name evidence="3" type="ORF">ACFOEE_15655</name>
</gene>
<evidence type="ECO:0000256" key="1">
    <source>
        <dbReference type="ARBA" id="ARBA00022723"/>
    </source>
</evidence>
<evidence type="ECO:0000313" key="3">
    <source>
        <dbReference type="EMBL" id="MFC3033954.1"/>
    </source>
</evidence>
<dbReference type="RefSeq" id="WP_377126316.1">
    <property type="nucleotide sequence ID" value="NZ_JBHRSD010000029.1"/>
</dbReference>
<organism evidence="3 4">
    <name type="scientific">Pseudoalteromonas fenneropenaei</name>
    <dbReference type="NCBI Taxonomy" id="1737459"/>
    <lineage>
        <taxon>Bacteria</taxon>
        <taxon>Pseudomonadati</taxon>
        <taxon>Pseudomonadota</taxon>
        <taxon>Gammaproteobacteria</taxon>
        <taxon>Alteromonadales</taxon>
        <taxon>Pseudoalteromonadaceae</taxon>
        <taxon>Pseudoalteromonas</taxon>
    </lineage>
</organism>
<protein>
    <submittedName>
        <fullName evidence="3">VOC family protein</fullName>
    </submittedName>
</protein>
<dbReference type="PROSITE" id="PS00934">
    <property type="entry name" value="GLYOXALASE_I_1"/>
    <property type="match status" value="1"/>
</dbReference>
<comment type="caution">
    <text evidence="3">The sequence shown here is derived from an EMBL/GenBank/DDBJ whole genome shotgun (WGS) entry which is preliminary data.</text>
</comment>
<reference evidence="4" key="1">
    <citation type="journal article" date="2019" name="Int. J. Syst. Evol. Microbiol.">
        <title>The Global Catalogue of Microorganisms (GCM) 10K type strain sequencing project: providing services to taxonomists for standard genome sequencing and annotation.</title>
        <authorList>
            <consortium name="The Broad Institute Genomics Platform"/>
            <consortium name="The Broad Institute Genome Sequencing Center for Infectious Disease"/>
            <person name="Wu L."/>
            <person name="Ma J."/>
        </authorList>
    </citation>
    <scope>NUCLEOTIDE SEQUENCE [LARGE SCALE GENOMIC DNA]</scope>
    <source>
        <strain evidence="4">KCTC 42730</strain>
    </source>
</reference>
<dbReference type="InterPro" id="IPR018146">
    <property type="entry name" value="Glyoxalase_1_CS"/>
</dbReference>
<proteinExistence type="predicted"/>
<accession>A0ABV7CMQ4</accession>
<dbReference type="PROSITE" id="PS51819">
    <property type="entry name" value="VOC"/>
    <property type="match status" value="1"/>
</dbReference>
<feature type="domain" description="VOC" evidence="2">
    <location>
        <begin position="15"/>
        <end position="139"/>
    </location>
</feature>
<dbReference type="InterPro" id="IPR004360">
    <property type="entry name" value="Glyas_Fos-R_dOase_dom"/>
</dbReference>
<dbReference type="InterPro" id="IPR037523">
    <property type="entry name" value="VOC_core"/>
</dbReference>
<sequence length="145" mass="16157">MTVTNPIPHPAMALSYDHVGIRVSDRKAALAFYEQLGFKETFHFADGEANEMVTPAGVRINLIFNGAKQPKQHNVLLDAPIKLPGITHPAFIVADLALLQTWLEAQQIHITEGPKQLGPRRITLFIRDPDGNVLEFNQLLEQEPT</sequence>
<dbReference type="Proteomes" id="UP001595453">
    <property type="component" value="Unassembled WGS sequence"/>
</dbReference>
<keyword evidence="4" id="KW-1185">Reference proteome</keyword>
<evidence type="ECO:0000313" key="4">
    <source>
        <dbReference type="Proteomes" id="UP001595453"/>
    </source>
</evidence>
<dbReference type="SUPFAM" id="SSF54593">
    <property type="entry name" value="Glyoxalase/Bleomycin resistance protein/Dihydroxybiphenyl dioxygenase"/>
    <property type="match status" value="1"/>
</dbReference>
<dbReference type="Pfam" id="PF00903">
    <property type="entry name" value="Glyoxalase"/>
    <property type="match status" value="1"/>
</dbReference>